<gene>
    <name evidence="1" type="ORF">UV54_C0028G0002</name>
</gene>
<dbReference type="Proteomes" id="UP000034213">
    <property type="component" value="Unassembled WGS sequence"/>
</dbReference>
<dbReference type="SUPFAM" id="SSF89550">
    <property type="entry name" value="PHP domain-like"/>
    <property type="match status" value="1"/>
</dbReference>
<dbReference type="CDD" id="cd19067">
    <property type="entry name" value="PfuEndoQ-like"/>
    <property type="match status" value="1"/>
</dbReference>
<reference evidence="1 2" key="1">
    <citation type="journal article" date="2015" name="Nature">
        <title>rRNA introns, odd ribosomes, and small enigmatic genomes across a large radiation of phyla.</title>
        <authorList>
            <person name="Brown C.T."/>
            <person name="Hug L.A."/>
            <person name="Thomas B.C."/>
            <person name="Sharon I."/>
            <person name="Castelle C.J."/>
            <person name="Singh A."/>
            <person name="Wilkins M.J."/>
            <person name="Williams K.H."/>
            <person name="Banfield J.F."/>
        </authorList>
    </citation>
    <scope>NUCLEOTIDE SEQUENCE [LARGE SCALE GENOMIC DNA]</scope>
</reference>
<dbReference type="EMBL" id="LCEW01000028">
    <property type="protein sequence ID" value="KKS79774.1"/>
    <property type="molecule type" value="Genomic_DNA"/>
</dbReference>
<dbReference type="InterPro" id="IPR016195">
    <property type="entry name" value="Pol/histidinol_Pase-like"/>
</dbReference>
<dbReference type="PANTHER" id="PTHR40084:SF1">
    <property type="entry name" value="PHOSPHOTRANSFERASE"/>
    <property type="match status" value="1"/>
</dbReference>
<name>A0A0G1C2T4_9BACT</name>
<keyword evidence="1" id="KW-0067">ATP-binding</keyword>
<comment type="caution">
    <text evidence="1">The sequence shown here is derived from an EMBL/GenBank/DDBJ whole genome shotgun (WGS) entry which is preliminary data.</text>
</comment>
<dbReference type="Gene3D" id="3.20.20.140">
    <property type="entry name" value="Metal-dependent hydrolases"/>
    <property type="match status" value="1"/>
</dbReference>
<dbReference type="GO" id="GO:0004386">
    <property type="term" value="F:helicase activity"/>
    <property type="evidence" value="ECO:0007669"/>
    <property type="project" value="UniProtKB-KW"/>
</dbReference>
<dbReference type="STRING" id="1618369.UV54_C0028G0002"/>
<sequence>MQITADLHLHSKYSRAVSQEMVLPIMAQWAQKKGIDLLTTADWTHPLWLKEIESQLEEDNEGIYKLRGSASKTRYILTTEIANMYTQGGKGRRMHTLFFAPNFTTVHKINEAIVKRGGNLLSDGRPILGLSLEQMCELVWEIDEKVLVVPCHAWTPWFSIFGSKSGFDSIEACFGNYSDRIYSVETGLSSDVLMNWKIKDLDSRSIISNSDSHSPRKMGREATVFEFSGDKLNFSDIAGALKQDKVGRCRISYTIEFHPEEGKYHYTGHRVCGVVQSPEETRIKGVTCHVCGRPLTVGVEHRVDELADPERKTQNAKRKTNQETGVVGYYHWQDDSRPPYVMLVPLQEIIAEAFNTGTASKKVEELYEIMVQNLGNELEILLKAKPEAIEKIGGPKKIRTNKFILKEDLWLQLKKSLLG</sequence>
<dbReference type="AlphaFoldDB" id="A0A0G1C2T4"/>
<keyword evidence="1" id="KW-0378">Hydrolase</keyword>
<proteinExistence type="predicted"/>
<evidence type="ECO:0000313" key="1">
    <source>
        <dbReference type="EMBL" id="KKS79774.1"/>
    </source>
</evidence>
<organism evidence="1 2">
    <name type="scientific">Candidatus Beckwithbacteria bacterium GW2011_GWA2_43_10</name>
    <dbReference type="NCBI Taxonomy" id="1618369"/>
    <lineage>
        <taxon>Bacteria</taxon>
        <taxon>Candidatus Beckwithiibacteriota</taxon>
    </lineage>
</organism>
<keyword evidence="1" id="KW-0347">Helicase</keyword>
<evidence type="ECO:0000313" key="2">
    <source>
        <dbReference type="Proteomes" id="UP000034213"/>
    </source>
</evidence>
<keyword evidence="1" id="KW-0547">Nucleotide-binding</keyword>
<accession>A0A0G1C2T4</accession>
<protein>
    <submittedName>
        <fullName evidence="1">And RNA helicase protein</fullName>
    </submittedName>
</protein>
<dbReference type="PANTHER" id="PTHR40084">
    <property type="entry name" value="PHOSPHOHYDROLASE, PHP FAMILY"/>
    <property type="match status" value="1"/>
</dbReference>